<reference evidence="11" key="1">
    <citation type="submission" date="2021-03" db="EMBL/GenBank/DDBJ databases">
        <title>Draft genome sequence of rust myrtle Austropuccinia psidii MF-1, a brazilian biotype.</title>
        <authorList>
            <person name="Quecine M.C."/>
            <person name="Pachon D.M.R."/>
            <person name="Bonatelli M.L."/>
            <person name="Correr F.H."/>
            <person name="Franceschini L.M."/>
            <person name="Leite T.F."/>
            <person name="Margarido G.R.A."/>
            <person name="Almeida C.A."/>
            <person name="Ferrarezi J.A."/>
            <person name="Labate C.A."/>
        </authorList>
    </citation>
    <scope>NUCLEOTIDE SEQUENCE</scope>
    <source>
        <strain evidence="11">MF-1</strain>
    </source>
</reference>
<protein>
    <recommendedName>
        <fullName evidence="13">Integrase catalytic domain-containing protein</fullName>
    </recommendedName>
</protein>
<dbReference type="GO" id="GO:0046872">
    <property type="term" value="F:metal ion binding"/>
    <property type="evidence" value="ECO:0007669"/>
    <property type="project" value="UniProtKB-KW"/>
</dbReference>
<dbReference type="PANTHER" id="PTHR42648">
    <property type="entry name" value="TRANSPOSASE, PUTATIVE-RELATED"/>
    <property type="match status" value="1"/>
</dbReference>
<keyword evidence="1" id="KW-0548">Nucleotidyltransferase</keyword>
<evidence type="ECO:0000256" key="8">
    <source>
        <dbReference type="ARBA" id="ARBA00022918"/>
    </source>
</evidence>
<keyword evidence="9" id="KW-0808">Transferase</keyword>
<comment type="caution">
    <text evidence="11">The sequence shown here is derived from an EMBL/GenBank/DDBJ whole genome shotgun (WGS) entry which is preliminary data.</text>
</comment>
<keyword evidence="6" id="KW-0460">Magnesium</keyword>
<dbReference type="Proteomes" id="UP000765509">
    <property type="component" value="Unassembled WGS sequence"/>
</dbReference>
<evidence type="ECO:0000256" key="7">
    <source>
        <dbReference type="ARBA" id="ARBA00022908"/>
    </source>
</evidence>
<dbReference type="InterPro" id="IPR012337">
    <property type="entry name" value="RNaseH-like_sf"/>
</dbReference>
<evidence type="ECO:0000313" key="11">
    <source>
        <dbReference type="EMBL" id="MBW0521161.1"/>
    </source>
</evidence>
<keyword evidence="12" id="KW-1185">Reference proteome</keyword>
<dbReference type="GO" id="GO:0003676">
    <property type="term" value="F:nucleic acid binding"/>
    <property type="evidence" value="ECO:0007669"/>
    <property type="project" value="InterPro"/>
</dbReference>
<evidence type="ECO:0000256" key="3">
    <source>
        <dbReference type="ARBA" id="ARBA00022723"/>
    </source>
</evidence>
<accession>A0A9Q3EEZ0</accession>
<dbReference type="GO" id="GO:0006310">
    <property type="term" value="P:DNA recombination"/>
    <property type="evidence" value="ECO:0007669"/>
    <property type="project" value="UniProtKB-KW"/>
</dbReference>
<keyword evidence="2" id="KW-0540">Nuclease</keyword>
<dbReference type="PANTHER" id="PTHR42648:SF11">
    <property type="entry name" value="TRANSPOSON TY4-P GAG-POL POLYPROTEIN"/>
    <property type="match status" value="1"/>
</dbReference>
<keyword evidence="9" id="KW-0239">DNA-directed DNA polymerase</keyword>
<dbReference type="GO" id="GO:0016787">
    <property type="term" value="F:hydrolase activity"/>
    <property type="evidence" value="ECO:0007669"/>
    <property type="project" value="UniProtKB-KW"/>
</dbReference>
<dbReference type="OrthoDB" id="4924025at2759"/>
<evidence type="ECO:0000256" key="6">
    <source>
        <dbReference type="ARBA" id="ARBA00022842"/>
    </source>
</evidence>
<dbReference type="InterPro" id="IPR039537">
    <property type="entry name" value="Retrotran_Ty1/copia-like"/>
</dbReference>
<dbReference type="EMBL" id="AVOT02028618">
    <property type="protein sequence ID" value="MBW0521161.1"/>
    <property type="molecule type" value="Genomic_DNA"/>
</dbReference>
<dbReference type="AlphaFoldDB" id="A0A9Q3EEZ0"/>
<evidence type="ECO:0000256" key="10">
    <source>
        <dbReference type="ARBA" id="ARBA00023172"/>
    </source>
</evidence>
<keyword evidence="8" id="KW-0695">RNA-directed DNA polymerase</keyword>
<keyword evidence="5" id="KW-0378">Hydrolase</keyword>
<evidence type="ECO:0000256" key="1">
    <source>
        <dbReference type="ARBA" id="ARBA00022695"/>
    </source>
</evidence>
<evidence type="ECO:0000256" key="5">
    <source>
        <dbReference type="ARBA" id="ARBA00022801"/>
    </source>
</evidence>
<dbReference type="GO" id="GO:0003964">
    <property type="term" value="F:RNA-directed DNA polymerase activity"/>
    <property type="evidence" value="ECO:0007669"/>
    <property type="project" value="UniProtKB-KW"/>
</dbReference>
<keyword evidence="7" id="KW-0229">DNA integration</keyword>
<sequence>MGLPSDTFNCQTCDLKKAHILPFKDHVEHVHLPLDCVHLDLVGPIAPPSVSTYQYFLTIVNEFTSFKITCFLKNKSDAFDKFIHQKISMENLHDRTLKKLVSDRGETPKHNGFAKRANQSILLKTRCILNNTNFPKSLLGRSSLNGYDPVKHPSYPIQD</sequence>
<evidence type="ECO:0008006" key="13">
    <source>
        <dbReference type="Google" id="ProtNLM"/>
    </source>
</evidence>
<dbReference type="GO" id="GO:0003887">
    <property type="term" value="F:DNA-directed DNA polymerase activity"/>
    <property type="evidence" value="ECO:0007669"/>
    <property type="project" value="UniProtKB-KW"/>
</dbReference>
<evidence type="ECO:0000313" key="12">
    <source>
        <dbReference type="Proteomes" id="UP000765509"/>
    </source>
</evidence>
<dbReference type="InterPro" id="IPR036397">
    <property type="entry name" value="RNaseH_sf"/>
</dbReference>
<keyword evidence="3" id="KW-0479">Metal-binding</keyword>
<proteinExistence type="predicted"/>
<organism evidence="11 12">
    <name type="scientific">Austropuccinia psidii MF-1</name>
    <dbReference type="NCBI Taxonomy" id="1389203"/>
    <lineage>
        <taxon>Eukaryota</taxon>
        <taxon>Fungi</taxon>
        <taxon>Dikarya</taxon>
        <taxon>Basidiomycota</taxon>
        <taxon>Pucciniomycotina</taxon>
        <taxon>Pucciniomycetes</taxon>
        <taxon>Pucciniales</taxon>
        <taxon>Sphaerophragmiaceae</taxon>
        <taxon>Austropuccinia</taxon>
    </lineage>
</organism>
<evidence type="ECO:0000256" key="4">
    <source>
        <dbReference type="ARBA" id="ARBA00022759"/>
    </source>
</evidence>
<gene>
    <name evidence="11" type="ORF">O181_060876</name>
</gene>
<dbReference type="GO" id="GO:0004519">
    <property type="term" value="F:endonuclease activity"/>
    <property type="evidence" value="ECO:0007669"/>
    <property type="project" value="UniProtKB-KW"/>
</dbReference>
<keyword evidence="10" id="KW-0233">DNA recombination</keyword>
<dbReference type="GO" id="GO:0015074">
    <property type="term" value="P:DNA integration"/>
    <property type="evidence" value="ECO:0007669"/>
    <property type="project" value="UniProtKB-KW"/>
</dbReference>
<name>A0A9Q3EEZ0_9BASI</name>
<keyword evidence="4" id="KW-0255">Endonuclease</keyword>
<dbReference type="Gene3D" id="3.30.420.10">
    <property type="entry name" value="Ribonuclease H-like superfamily/Ribonuclease H"/>
    <property type="match status" value="1"/>
</dbReference>
<evidence type="ECO:0000256" key="9">
    <source>
        <dbReference type="ARBA" id="ARBA00022932"/>
    </source>
</evidence>
<evidence type="ECO:0000256" key="2">
    <source>
        <dbReference type="ARBA" id="ARBA00022722"/>
    </source>
</evidence>
<dbReference type="SUPFAM" id="SSF53098">
    <property type="entry name" value="Ribonuclease H-like"/>
    <property type="match status" value="1"/>
</dbReference>